<feature type="domain" description="Ig-like" evidence="4">
    <location>
        <begin position="121"/>
        <end position="198"/>
    </location>
</feature>
<feature type="domain" description="Ig-like" evidence="4">
    <location>
        <begin position="202"/>
        <end position="281"/>
    </location>
</feature>
<comment type="caution">
    <text evidence="5">The sequence shown here is derived from an EMBL/GenBank/DDBJ whole genome shotgun (WGS) entry which is preliminary data.</text>
</comment>
<gene>
    <name evidence="5" type="ORF">ACFQ4C_14530</name>
</gene>
<evidence type="ECO:0000313" key="5">
    <source>
        <dbReference type="EMBL" id="MFD1142339.1"/>
    </source>
</evidence>
<accession>A0ABW3Q8H7</accession>
<evidence type="ECO:0000256" key="1">
    <source>
        <dbReference type="SAM" id="MobiDB-lite"/>
    </source>
</evidence>
<feature type="domain" description="Secretion system C-terminal sorting" evidence="3">
    <location>
        <begin position="1364"/>
        <end position="1435"/>
    </location>
</feature>
<dbReference type="EMBL" id="JBHTLP010000008">
    <property type="protein sequence ID" value="MFD1142339.1"/>
    <property type="molecule type" value="Genomic_DNA"/>
</dbReference>
<organism evidence="5 6">
    <name type="scientific">Larkinella insperata</name>
    <dbReference type="NCBI Taxonomy" id="332158"/>
    <lineage>
        <taxon>Bacteria</taxon>
        <taxon>Pseudomonadati</taxon>
        <taxon>Bacteroidota</taxon>
        <taxon>Cytophagia</taxon>
        <taxon>Cytophagales</taxon>
        <taxon>Spirosomataceae</taxon>
        <taxon>Larkinella</taxon>
    </lineage>
</organism>
<proteinExistence type="predicted"/>
<sequence>MNQFLRQYCLLLIVCLGSVGIVSAQAITTGAISPTSICAGGKISVPFSTSGNVGSRPQYKLQLAPASGAFFEIGSGTSSPITGTLPATISGAGYRIRVVSTSPNNITGSVSATTLTINEIPEAPSVVSSAAYCQGATVADLSATPTNGGTLQWYESATGGAGTATAPTPVTAVGSTTYYVSQIVDGCESPRAAITVVITAKPNAPTTSPATYCQGIAANPLTATPADGATLNWYGTSATGGTVSATAPTPPTSVTGTTTYYVSQTINDCESPRAALVVTVKAPPAAPTVEAGPSYCRNQEAKPLTATGQNLKWYDTATGGNEISNVPDTKTAGTFDYYVSQTVDGCESGRTKITVEVKAVPPAPTVAPVSYCAGNTASPLSAVAASGGTLKWYGLNGAALAGPPTPPTNVTGVTSYSVSQTVGASCESPKAVIEVTVNAIPSAPVASSAVAFCQRETAKPLEATGQNLKWYTTPTGGTSEASVTPSTATAGVTTYYVSQTINGCEGPRTSVTVTVRALPNAPVVANKELAYCVGESIPTLTATAATSATLIWAGPGVTNPAVAPKPGSANPGVFNYTVSQRVGDCVSESVEITVTIREKPSAPATRNVAACVGTPVLDLEKNVTVPNGATLQWYTAPTGGTALAGTPTPVVSTTGTTSYFVTQTVNGCESNRSKLDVTVNPLPVKPAISKVDPYCEQATASLLSARGTGTIKWYGPNGRTPLDEAPRPSTSKAGNLYYLATQTVNGCESPVDSIVIVVKPKPGKPTTTDSALEFCQNTKAPVLAATPVAGAKLNWFTFTSDSSATAPIIPNKEARTYTYTVSQTLNGCTSDKAEIKVTVNPTPVAPQVTIGRPVVCQKEVPIALTASGQTLKWYANDSTTLITNTVQNTDNAGTFVYFVSQTLKSCESPKSRAELRVKPLPGAPQISSPAEICQDAPAQTLQANGQGVKWFDINNNPLNGAPTPGTNVDQEITYTYRTTQTVDGCESDKLTVNYKVVVTPRPGVTTPVAYCQNAPSKPLEATGQSLKWINPYGNESATAPTPPTTNISTKPEGDSYYVTQKIGSCESRRAEIRLIVNAPPTAKIEGAATVNLGKTVPVTISFTSVPPFSYTLSDGTSGTATAAQKEIELLPTKKTTIYRITNVTNSCGAGTPVGTFTVNALVPTVTTNPLSVTTVCVGTPVQVPFGTAGEFMEGNRFNVEIALAADTAFANKVTIAAEATQSPATATLPTTLAQGLYLVRVIATNPRVPVPGSKSPTILNVRALPTVTLTGTKDIYDNERTPLAFALTGDAPWTFDYSDNTKSTRVTTSTNPHIITVTPVQSTTYTVTSVSNTCGTGKATGTATIRVLPVLGLEPDPLTTAVKVFPVPTEHTLTIDIDLPLQKDPARLQLTDQNGRIINQLTTRQRHTRFDLSQRPSGYYFLQIQVGDRKTVRKIMKR</sequence>
<feature type="signal peptide" evidence="2">
    <location>
        <begin position="1"/>
        <end position="26"/>
    </location>
</feature>
<evidence type="ECO:0000313" key="6">
    <source>
        <dbReference type="Proteomes" id="UP001597116"/>
    </source>
</evidence>
<dbReference type="Pfam" id="PF19081">
    <property type="entry name" value="Ig_7"/>
    <property type="match status" value="5"/>
</dbReference>
<evidence type="ECO:0000259" key="3">
    <source>
        <dbReference type="Pfam" id="PF18962"/>
    </source>
</evidence>
<keyword evidence="2" id="KW-0732">Signal</keyword>
<feature type="domain" description="Ig-like" evidence="4">
    <location>
        <begin position="600"/>
        <end position="681"/>
    </location>
</feature>
<dbReference type="Pfam" id="PF18962">
    <property type="entry name" value="Por_Secre_tail"/>
    <property type="match status" value="1"/>
</dbReference>
<evidence type="ECO:0000256" key="2">
    <source>
        <dbReference type="SAM" id="SignalP"/>
    </source>
</evidence>
<name>A0ABW3Q8H7_9BACT</name>
<dbReference type="Proteomes" id="UP001597116">
    <property type="component" value="Unassembled WGS sequence"/>
</dbReference>
<keyword evidence="6" id="KW-1185">Reference proteome</keyword>
<reference evidence="6" key="1">
    <citation type="journal article" date="2019" name="Int. J. Syst. Evol. Microbiol.">
        <title>The Global Catalogue of Microorganisms (GCM) 10K type strain sequencing project: providing services to taxonomists for standard genome sequencing and annotation.</title>
        <authorList>
            <consortium name="The Broad Institute Genomics Platform"/>
            <consortium name="The Broad Institute Genome Sequencing Center for Infectious Disease"/>
            <person name="Wu L."/>
            <person name="Ma J."/>
        </authorList>
    </citation>
    <scope>NUCLEOTIDE SEQUENCE [LARGE SCALE GENOMIC DNA]</scope>
    <source>
        <strain evidence="6">CCUG 55608</strain>
    </source>
</reference>
<dbReference type="InterPro" id="IPR026444">
    <property type="entry name" value="Secre_tail"/>
</dbReference>
<evidence type="ECO:0000259" key="4">
    <source>
        <dbReference type="Pfam" id="PF19081"/>
    </source>
</evidence>
<dbReference type="RefSeq" id="WP_265992834.1">
    <property type="nucleotide sequence ID" value="NZ_CP110973.1"/>
</dbReference>
<feature type="domain" description="Ig-like" evidence="4">
    <location>
        <begin position="441"/>
        <end position="515"/>
    </location>
</feature>
<feature type="domain" description="Ig-like" evidence="4">
    <location>
        <begin position="284"/>
        <end position="358"/>
    </location>
</feature>
<feature type="chain" id="PRO_5045143283" evidence="2">
    <location>
        <begin position="27"/>
        <end position="1438"/>
    </location>
</feature>
<feature type="compositionally biased region" description="Polar residues" evidence="1">
    <location>
        <begin position="1034"/>
        <end position="1049"/>
    </location>
</feature>
<feature type="region of interest" description="Disordered" evidence="1">
    <location>
        <begin position="1034"/>
        <end position="1053"/>
    </location>
</feature>
<dbReference type="InterPro" id="IPR044023">
    <property type="entry name" value="Ig_7"/>
</dbReference>
<dbReference type="NCBIfam" id="TIGR04183">
    <property type="entry name" value="Por_Secre_tail"/>
    <property type="match status" value="1"/>
</dbReference>
<protein>
    <submittedName>
        <fullName evidence="5">T9SS type A sorting domain-containing protein</fullName>
    </submittedName>
</protein>